<name>S0FLL6_RUMCE</name>
<proteinExistence type="predicted"/>
<dbReference type="eggNOG" id="COG1713">
    <property type="taxonomic scope" value="Bacteria"/>
</dbReference>
<evidence type="ECO:0000313" key="3">
    <source>
        <dbReference type="Proteomes" id="UP000014155"/>
    </source>
</evidence>
<dbReference type="InterPro" id="IPR006674">
    <property type="entry name" value="HD_domain"/>
</dbReference>
<reference evidence="2 3" key="1">
    <citation type="journal article" date="2013" name="Genome Announc.">
        <title>Draft Genome Sequence of the Cellulolytic, Mesophilic, Anaerobic Bacterium Clostridium termitidis Strain CT1112 (DSM 5398).</title>
        <authorList>
            <person name="Lal S."/>
            <person name="Ramachandran U."/>
            <person name="Zhang X."/>
            <person name="Munir R."/>
            <person name="Sparling R."/>
            <person name="Levin D.B."/>
        </authorList>
    </citation>
    <scope>NUCLEOTIDE SEQUENCE [LARGE SCALE GENOMIC DNA]</scope>
    <source>
        <strain evidence="2 3">CT1112</strain>
    </source>
</reference>
<dbReference type="Proteomes" id="UP000014155">
    <property type="component" value="Unassembled WGS sequence"/>
</dbReference>
<protein>
    <submittedName>
        <fullName evidence="2">HD-GYP domain-containing protein</fullName>
    </submittedName>
</protein>
<sequence>MTEEIIKEMILYFNNDVRRINHALKVYAFCAAIADLEKLDDKNRLIVKLSGILHDIGIKEAERKYNSSAGPYQEKEGPAIARQIMEKYPINTEIIERVCHIVGHHHNYGKIDGPDFQILVEADFLVNIYEDEMDGQAVASIRSKYFKTKAAVELLDTMYL</sequence>
<evidence type="ECO:0000313" key="2">
    <source>
        <dbReference type="EMBL" id="EMS69353.1"/>
    </source>
</evidence>
<accession>S0FLL6</accession>
<dbReference type="PATRIC" id="fig|1195236.3.peg.5192"/>
<gene>
    <name evidence="2" type="ORF">CTER_4996</name>
</gene>
<dbReference type="AlphaFoldDB" id="S0FLL6"/>
<dbReference type="EMBL" id="AORV01000066">
    <property type="protein sequence ID" value="EMS69353.1"/>
    <property type="molecule type" value="Genomic_DNA"/>
</dbReference>
<organism evidence="2 3">
    <name type="scientific">Ruminiclostridium cellobioparum subsp. termitidis CT1112</name>
    <dbReference type="NCBI Taxonomy" id="1195236"/>
    <lineage>
        <taxon>Bacteria</taxon>
        <taxon>Bacillati</taxon>
        <taxon>Bacillota</taxon>
        <taxon>Clostridia</taxon>
        <taxon>Eubacteriales</taxon>
        <taxon>Oscillospiraceae</taxon>
        <taxon>Ruminiclostridium</taxon>
    </lineage>
</organism>
<dbReference type="Pfam" id="PF01966">
    <property type="entry name" value="HD"/>
    <property type="match status" value="1"/>
</dbReference>
<dbReference type="STRING" id="1195236.CTER_4996"/>
<dbReference type="RefSeq" id="WP_004630338.1">
    <property type="nucleotide sequence ID" value="NZ_AORV01000066.1"/>
</dbReference>
<evidence type="ECO:0000259" key="1">
    <source>
        <dbReference type="Pfam" id="PF01966"/>
    </source>
</evidence>
<dbReference type="CDD" id="cd00077">
    <property type="entry name" value="HDc"/>
    <property type="match status" value="1"/>
</dbReference>
<keyword evidence="3" id="KW-1185">Reference proteome</keyword>
<feature type="domain" description="HD" evidence="1">
    <location>
        <begin position="19"/>
        <end position="112"/>
    </location>
</feature>
<dbReference type="Gene3D" id="1.10.3210.10">
    <property type="entry name" value="Hypothetical protein af1432"/>
    <property type="match status" value="1"/>
</dbReference>
<comment type="caution">
    <text evidence="2">The sequence shown here is derived from an EMBL/GenBank/DDBJ whole genome shotgun (WGS) entry which is preliminary data.</text>
</comment>
<dbReference type="InterPro" id="IPR003607">
    <property type="entry name" value="HD/PDEase_dom"/>
</dbReference>
<dbReference type="SUPFAM" id="SSF109604">
    <property type="entry name" value="HD-domain/PDEase-like"/>
    <property type="match status" value="1"/>
</dbReference>